<reference evidence="3" key="1">
    <citation type="journal article" date="2019" name="Int. J. Syst. Evol. Microbiol.">
        <title>The Global Catalogue of Microorganisms (GCM) 10K type strain sequencing project: providing services to taxonomists for standard genome sequencing and annotation.</title>
        <authorList>
            <consortium name="The Broad Institute Genomics Platform"/>
            <consortium name="The Broad Institute Genome Sequencing Center for Infectious Disease"/>
            <person name="Wu L."/>
            <person name="Ma J."/>
        </authorList>
    </citation>
    <scope>NUCLEOTIDE SEQUENCE [LARGE SCALE GENOMIC DNA]</scope>
    <source>
        <strain evidence="3">JCM 13852</strain>
    </source>
</reference>
<dbReference type="InterPro" id="IPR038717">
    <property type="entry name" value="Tc1-like_DDE_dom"/>
</dbReference>
<dbReference type="Proteomes" id="UP001596183">
    <property type="component" value="Unassembled WGS sequence"/>
</dbReference>
<dbReference type="EMBL" id="JBHSPC010000006">
    <property type="protein sequence ID" value="MFC5668751.1"/>
    <property type="molecule type" value="Genomic_DNA"/>
</dbReference>
<dbReference type="InterPro" id="IPR036397">
    <property type="entry name" value="RNaseH_sf"/>
</dbReference>
<organism evidence="2 3">
    <name type="scientific">Streptomyces incanus</name>
    <dbReference type="NCBI Taxonomy" id="887453"/>
    <lineage>
        <taxon>Bacteria</taxon>
        <taxon>Bacillati</taxon>
        <taxon>Actinomycetota</taxon>
        <taxon>Actinomycetes</taxon>
        <taxon>Kitasatosporales</taxon>
        <taxon>Streptomycetaceae</taxon>
        <taxon>Streptomyces</taxon>
    </lineage>
</organism>
<evidence type="ECO:0000259" key="1">
    <source>
        <dbReference type="Pfam" id="PF13358"/>
    </source>
</evidence>
<dbReference type="RefSeq" id="WP_381204369.1">
    <property type="nucleotide sequence ID" value="NZ_JBHSPC010000006.1"/>
</dbReference>
<evidence type="ECO:0000313" key="3">
    <source>
        <dbReference type="Proteomes" id="UP001596183"/>
    </source>
</evidence>
<keyword evidence="3" id="KW-1185">Reference proteome</keyword>
<evidence type="ECO:0000313" key="2">
    <source>
        <dbReference type="EMBL" id="MFC5668751.1"/>
    </source>
</evidence>
<dbReference type="Gene3D" id="3.30.420.10">
    <property type="entry name" value="Ribonuclease H-like superfamily/Ribonuclease H"/>
    <property type="match status" value="1"/>
</dbReference>
<dbReference type="SUPFAM" id="SSF53098">
    <property type="entry name" value="Ribonuclease H-like"/>
    <property type="match status" value="1"/>
</dbReference>
<feature type="domain" description="Tc1-like transposase DDE" evidence="1">
    <location>
        <begin position="17"/>
        <end position="98"/>
    </location>
</feature>
<protein>
    <submittedName>
        <fullName evidence="2">Transposase</fullName>
    </submittedName>
</protein>
<proteinExistence type="predicted"/>
<comment type="caution">
    <text evidence="2">The sequence shown here is derived from an EMBL/GenBank/DDBJ whole genome shotgun (WGS) entry which is preliminary data.</text>
</comment>
<accession>A0ABW0XED4</accession>
<name>A0ABW0XED4_9ACTN</name>
<sequence length="100" mass="11254">MDVRTGEVPTEPIVRNSALAFTALLDRLDAVIDPGKETHVVLDNGSSHTAKHTKAWFEAHPRRPAHWTPPHASWLNRVELFFSALVRRVLRHGDLSSRDA</sequence>
<dbReference type="Pfam" id="PF13358">
    <property type="entry name" value="DDE_3"/>
    <property type="match status" value="1"/>
</dbReference>
<dbReference type="InterPro" id="IPR012337">
    <property type="entry name" value="RNaseH-like_sf"/>
</dbReference>
<gene>
    <name evidence="2" type="ORF">ACFP2V_01055</name>
</gene>